<evidence type="ECO:0000259" key="2">
    <source>
        <dbReference type="Pfam" id="PF02272"/>
    </source>
</evidence>
<dbReference type="InterPro" id="IPR038763">
    <property type="entry name" value="DHH_sf"/>
</dbReference>
<dbReference type="EMBL" id="JBBMFE010000003">
    <property type="protein sequence ID" value="MEQ2471969.1"/>
    <property type="molecule type" value="Genomic_DNA"/>
</dbReference>
<gene>
    <name evidence="3" type="ORF">WMO29_05615</name>
</gene>
<feature type="domain" description="DHHA1" evidence="2">
    <location>
        <begin position="230"/>
        <end position="307"/>
    </location>
</feature>
<organism evidence="3 4">
    <name type="scientific">Laedolimicola intestinihominis</name>
    <dbReference type="NCBI Taxonomy" id="3133166"/>
    <lineage>
        <taxon>Bacteria</taxon>
        <taxon>Bacillati</taxon>
        <taxon>Bacillota</taxon>
        <taxon>Clostridia</taxon>
        <taxon>Lachnospirales</taxon>
        <taxon>Lachnospiraceae</taxon>
        <taxon>Laedolimicola</taxon>
    </lineage>
</organism>
<evidence type="ECO:0000259" key="1">
    <source>
        <dbReference type="Pfam" id="PF01368"/>
    </source>
</evidence>
<evidence type="ECO:0000313" key="4">
    <source>
        <dbReference type="Proteomes" id="UP001438008"/>
    </source>
</evidence>
<dbReference type="Gene3D" id="3.10.310.30">
    <property type="match status" value="1"/>
</dbReference>
<dbReference type="GO" id="GO:0008441">
    <property type="term" value="F:3'(2'),5'-bisphosphate nucleotidase activity"/>
    <property type="evidence" value="ECO:0007669"/>
    <property type="project" value="UniProtKB-EC"/>
</dbReference>
<dbReference type="Pfam" id="PF01368">
    <property type="entry name" value="DHH"/>
    <property type="match status" value="1"/>
</dbReference>
<dbReference type="InterPro" id="IPR001667">
    <property type="entry name" value="DDH_dom"/>
</dbReference>
<proteinExistence type="predicted"/>
<feature type="domain" description="DDH" evidence="1">
    <location>
        <begin position="14"/>
        <end position="153"/>
    </location>
</feature>
<accession>A0ABV1FF03</accession>
<dbReference type="Gene3D" id="3.90.1640.10">
    <property type="entry name" value="inorganic pyrophosphatase (n-terminal core)"/>
    <property type="match status" value="1"/>
</dbReference>
<keyword evidence="4" id="KW-1185">Reference proteome</keyword>
<dbReference type="SUPFAM" id="SSF64182">
    <property type="entry name" value="DHH phosphoesterases"/>
    <property type="match status" value="1"/>
</dbReference>
<dbReference type="Pfam" id="PF02272">
    <property type="entry name" value="DHHA1"/>
    <property type="match status" value="1"/>
</dbReference>
<dbReference type="InterPro" id="IPR051319">
    <property type="entry name" value="Oligoribo/pAp-PDE_c-di-AMP_PDE"/>
</dbReference>
<evidence type="ECO:0000313" key="3">
    <source>
        <dbReference type="EMBL" id="MEQ2471969.1"/>
    </source>
</evidence>
<dbReference type="InterPro" id="IPR003156">
    <property type="entry name" value="DHHA1_dom"/>
</dbReference>
<name>A0ABV1FF03_9FIRM</name>
<sequence>MIRLKDELTNVKTVAISGHIRPDGDCTGSCLGVWNYLRDNYPEIQADVYLEQIVPKFRFLNGAELVKTDCNEDKVYDLFISLDASDKERLGAAVRYLDAAKHTVCIDHHVTNPGFADVNWVVADASSASELAWETMEEEKISRHTAEALYMGIVHDTGVFQYSNTSPKTMQIAGSLIAKGIDFSRIVDETFYKKTYIQNQILGRALVESILLLDGRVIVGRIREKDMDFYGAIPADLDGIVSQLRVTDGVEVAIFLYETGNHQYKVSLRSNGPVDVSAVCAYFGGGGHVKAAGCTMHGTFYDVVNNLTLHIEKQLNQNQDV</sequence>
<dbReference type="PANTHER" id="PTHR47618:SF1">
    <property type="entry name" value="BIFUNCTIONAL OLIGORIBONUCLEASE AND PAP PHOSPHATASE NRNA"/>
    <property type="match status" value="1"/>
</dbReference>
<keyword evidence="3" id="KW-0378">Hydrolase</keyword>
<dbReference type="RefSeq" id="WP_178037989.1">
    <property type="nucleotide sequence ID" value="NZ_JBBMFE010000003.1"/>
</dbReference>
<comment type="caution">
    <text evidence="3">The sequence shown here is derived from an EMBL/GenBank/DDBJ whole genome shotgun (WGS) entry which is preliminary data.</text>
</comment>
<reference evidence="3 4" key="1">
    <citation type="submission" date="2024-03" db="EMBL/GenBank/DDBJ databases">
        <title>Human intestinal bacterial collection.</title>
        <authorList>
            <person name="Pauvert C."/>
            <person name="Hitch T.C.A."/>
            <person name="Clavel T."/>
        </authorList>
    </citation>
    <scope>NUCLEOTIDE SEQUENCE [LARGE SCALE GENOMIC DNA]</scope>
    <source>
        <strain evidence="3 4">CLA-AA-H132</strain>
    </source>
</reference>
<dbReference type="PANTHER" id="PTHR47618">
    <property type="entry name" value="BIFUNCTIONAL OLIGORIBONUCLEASE AND PAP PHOSPHATASE NRNA"/>
    <property type="match status" value="1"/>
</dbReference>
<dbReference type="Proteomes" id="UP001438008">
    <property type="component" value="Unassembled WGS sequence"/>
</dbReference>
<protein>
    <submittedName>
        <fullName evidence="3">Bifunctional oligoribonuclease/PAP phosphatase NrnA</fullName>
        <ecNumber evidence="3">3.1.3.7</ecNumber>
    </submittedName>
</protein>
<dbReference type="EC" id="3.1.3.7" evidence="3"/>